<dbReference type="PANTHER" id="PTHR43369:SF2">
    <property type="entry name" value="PHOSPHORIBOSYLGLYCINAMIDE FORMYLTRANSFERASE"/>
    <property type="match status" value="1"/>
</dbReference>
<dbReference type="PANTHER" id="PTHR43369">
    <property type="entry name" value="PHOSPHORIBOSYLGLYCINAMIDE FORMYLTRANSFERASE"/>
    <property type="match status" value="1"/>
</dbReference>
<evidence type="ECO:0000313" key="7">
    <source>
        <dbReference type="EMBL" id="OGY13679.1"/>
    </source>
</evidence>
<organism evidence="7 8">
    <name type="scientific">Candidatus Blackburnbacteria bacterium RIFCSPLOWO2_01_FULL_40_20</name>
    <dbReference type="NCBI Taxonomy" id="1797519"/>
    <lineage>
        <taxon>Bacteria</taxon>
        <taxon>Candidatus Blackburniibacteriota</taxon>
    </lineage>
</organism>
<dbReference type="AlphaFoldDB" id="A0A1G1VE96"/>
<accession>A0A1G1VE96</accession>
<name>A0A1G1VE96_9BACT</name>
<reference evidence="7 8" key="1">
    <citation type="journal article" date="2016" name="Nat. Commun.">
        <title>Thousands of microbial genomes shed light on interconnected biogeochemical processes in an aquifer system.</title>
        <authorList>
            <person name="Anantharaman K."/>
            <person name="Brown C.T."/>
            <person name="Hug L.A."/>
            <person name="Sharon I."/>
            <person name="Castelle C.J."/>
            <person name="Probst A.J."/>
            <person name="Thomas B.C."/>
            <person name="Singh A."/>
            <person name="Wilkins M.J."/>
            <person name="Karaoz U."/>
            <person name="Brodie E.L."/>
            <person name="Williams K.H."/>
            <person name="Hubbard S.S."/>
            <person name="Banfield J.F."/>
        </authorList>
    </citation>
    <scope>NUCLEOTIDE SEQUENCE [LARGE SCALE GENOMIC DNA]</scope>
</reference>
<keyword evidence="4" id="KW-0658">Purine biosynthesis</keyword>
<evidence type="ECO:0000313" key="8">
    <source>
        <dbReference type="Proteomes" id="UP000178659"/>
    </source>
</evidence>
<dbReference type="EC" id="2.1.2.2" evidence="2"/>
<dbReference type="GO" id="GO:0006189">
    <property type="term" value="P:'de novo' IMP biosynthetic process"/>
    <property type="evidence" value="ECO:0007669"/>
    <property type="project" value="TreeGrafter"/>
</dbReference>
<evidence type="ECO:0000259" key="6">
    <source>
        <dbReference type="Pfam" id="PF00551"/>
    </source>
</evidence>
<evidence type="ECO:0000256" key="4">
    <source>
        <dbReference type="ARBA" id="ARBA00022755"/>
    </source>
</evidence>
<dbReference type="InterPro" id="IPR002376">
    <property type="entry name" value="Formyl_transf_N"/>
</dbReference>
<evidence type="ECO:0000256" key="1">
    <source>
        <dbReference type="ARBA" id="ARBA00005054"/>
    </source>
</evidence>
<dbReference type="GO" id="GO:0005737">
    <property type="term" value="C:cytoplasm"/>
    <property type="evidence" value="ECO:0007669"/>
    <property type="project" value="TreeGrafter"/>
</dbReference>
<proteinExistence type="predicted"/>
<comment type="caution">
    <text evidence="7">The sequence shown here is derived from an EMBL/GenBank/DDBJ whole genome shotgun (WGS) entry which is preliminary data.</text>
</comment>
<dbReference type="InterPro" id="IPR036477">
    <property type="entry name" value="Formyl_transf_N_sf"/>
</dbReference>
<protein>
    <recommendedName>
        <fullName evidence="2">phosphoribosylglycinamide formyltransferase 1</fullName>
        <ecNumber evidence="2">2.1.2.2</ecNumber>
    </recommendedName>
</protein>
<dbReference type="Gene3D" id="3.40.50.170">
    <property type="entry name" value="Formyl transferase, N-terminal domain"/>
    <property type="match status" value="1"/>
</dbReference>
<dbReference type="GO" id="GO:0004644">
    <property type="term" value="F:phosphoribosylglycinamide formyltransferase activity"/>
    <property type="evidence" value="ECO:0007669"/>
    <property type="project" value="UniProtKB-EC"/>
</dbReference>
<feature type="compositionally biased region" description="Polar residues" evidence="5">
    <location>
        <begin position="253"/>
        <end position="268"/>
    </location>
</feature>
<sequence>MVKVEKERLQTKKLRIVNLISQTGSTSLEVIRAQKPGGVLDGLVETVAVVTSNGKIGGLERAVEEGFPKNCTHEVSKKSATFDQDLINFLRIYNPDYVFQLGWLPYTPENVHNAFQFLNMHIGPGGQFMFGERRIYAHMRFCELIGESRPIPLFCHRVTSGYDKGKTIYAQWEEIYPWETAKEVAKRLYLIEHKVQIHALYLLATGQVKESNAVSIPTSYYEEELLKQAIEDSLEKYPLLKTRTPPPRIEPFNIQQNNKHNNRHLMSN</sequence>
<dbReference type="EMBL" id="MHCC01000012">
    <property type="protein sequence ID" value="OGY13679.1"/>
    <property type="molecule type" value="Genomic_DNA"/>
</dbReference>
<feature type="region of interest" description="Disordered" evidence="5">
    <location>
        <begin position="242"/>
        <end position="268"/>
    </location>
</feature>
<dbReference type="Pfam" id="PF00551">
    <property type="entry name" value="Formyl_trans_N"/>
    <property type="match status" value="1"/>
</dbReference>
<keyword evidence="3" id="KW-0808">Transferase</keyword>
<feature type="domain" description="Formyl transferase N-terminal" evidence="6">
    <location>
        <begin position="15"/>
        <end position="199"/>
    </location>
</feature>
<comment type="pathway">
    <text evidence="1">Purine metabolism; IMP biosynthesis via de novo pathway; N(2)-formyl-N(1)-(5-phospho-D-ribosyl)glycinamide from N(1)-(5-phospho-D-ribosyl)glycinamide (10-formyl THF route): step 1/1.</text>
</comment>
<evidence type="ECO:0000256" key="3">
    <source>
        <dbReference type="ARBA" id="ARBA00022679"/>
    </source>
</evidence>
<dbReference type="Proteomes" id="UP000178659">
    <property type="component" value="Unassembled WGS sequence"/>
</dbReference>
<evidence type="ECO:0000256" key="5">
    <source>
        <dbReference type="SAM" id="MobiDB-lite"/>
    </source>
</evidence>
<evidence type="ECO:0000256" key="2">
    <source>
        <dbReference type="ARBA" id="ARBA00012254"/>
    </source>
</evidence>
<dbReference type="SUPFAM" id="SSF53328">
    <property type="entry name" value="Formyltransferase"/>
    <property type="match status" value="1"/>
</dbReference>
<gene>
    <name evidence="7" type="ORF">A3A77_01340</name>
</gene>